<keyword evidence="3" id="KW-1185">Reference proteome</keyword>
<proteinExistence type="predicted"/>
<dbReference type="OrthoDB" id="3252135at2759"/>
<accession>A0A6A4I8C9</accession>
<organism evidence="2 3">
    <name type="scientific">Gymnopus androsaceus JB14</name>
    <dbReference type="NCBI Taxonomy" id="1447944"/>
    <lineage>
        <taxon>Eukaryota</taxon>
        <taxon>Fungi</taxon>
        <taxon>Dikarya</taxon>
        <taxon>Basidiomycota</taxon>
        <taxon>Agaricomycotina</taxon>
        <taxon>Agaricomycetes</taxon>
        <taxon>Agaricomycetidae</taxon>
        <taxon>Agaricales</taxon>
        <taxon>Marasmiineae</taxon>
        <taxon>Omphalotaceae</taxon>
        <taxon>Gymnopus</taxon>
    </lineage>
</organism>
<gene>
    <name evidence="2" type="ORF">BT96DRAFT_267038</name>
</gene>
<evidence type="ECO:0000256" key="1">
    <source>
        <dbReference type="SAM" id="MobiDB-lite"/>
    </source>
</evidence>
<sequence>MHEQREDVDIPVYHRQGLIRGTISHSRPEETCGIVQVYLKIEGKLKMNAIGEKPVSTSFKFLDETLELWSKRRPDSATASCAPETICPQHMDFAYVLPKTFRDPESGSVTGGNEYPLPPSHEICMMSIPGLQSQCVYRVNVVIVTRGSSWIPLKSTTTFPIPFKYLPRSRPAEPPLSHNGHDIGVDYPLFHATIKRTPELWLETNAVLQPRATTGLAPVDVQLFIPSGRTFGLADKIPFHLQLTGPAASLKALYSLLPVDQVANAGSSNNSGSLIACSSSIPATSGPNPKSTTASASVSGSGSISITISLSRQVYVKIKDEAVWKSVVIGQGRIHPLPPPFDSEYINLTSTQSGTTGTVEEREYDPERIENLDGAGEVECRPDIHFGHFRFWEVASQGLPDTSNRISVSEIDQLSRR</sequence>
<dbReference type="Proteomes" id="UP000799118">
    <property type="component" value="Unassembled WGS sequence"/>
</dbReference>
<feature type="region of interest" description="Disordered" evidence="1">
    <location>
        <begin position="281"/>
        <end position="300"/>
    </location>
</feature>
<evidence type="ECO:0008006" key="4">
    <source>
        <dbReference type="Google" id="ProtNLM"/>
    </source>
</evidence>
<feature type="compositionally biased region" description="Low complexity" evidence="1">
    <location>
        <begin position="291"/>
        <end position="300"/>
    </location>
</feature>
<feature type="compositionally biased region" description="Polar residues" evidence="1">
    <location>
        <begin position="281"/>
        <end position="290"/>
    </location>
</feature>
<reference evidence="2" key="1">
    <citation type="journal article" date="2019" name="Environ. Microbiol.">
        <title>Fungal ecological strategies reflected in gene transcription - a case study of two litter decomposers.</title>
        <authorList>
            <person name="Barbi F."/>
            <person name="Kohler A."/>
            <person name="Barry K."/>
            <person name="Baskaran P."/>
            <person name="Daum C."/>
            <person name="Fauchery L."/>
            <person name="Ihrmark K."/>
            <person name="Kuo A."/>
            <person name="LaButti K."/>
            <person name="Lipzen A."/>
            <person name="Morin E."/>
            <person name="Grigoriev I.V."/>
            <person name="Henrissat B."/>
            <person name="Lindahl B."/>
            <person name="Martin F."/>
        </authorList>
    </citation>
    <scope>NUCLEOTIDE SEQUENCE</scope>
    <source>
        <strain evidence="2">JB14</strain>
    </source>
</reference>
<evidence type="ECO:0000313" key="3">
    <source>
        <dbReference type="Proteomes" id="UP000799118"/>
    </source>
</evidence>
<dbReference type="AlphaFoldDB" id="A0A6A4I8C9"/>
<protein>
    <recommendedName>
        <fullName evidence="4">Arrestin-like N-terminal domain-containing protein</fullName>
    </recommendedName>
</protein>
<name>A0A6A4I8C9_9AGAR</name>
<evidence type="ECO:0000313" key="2">
    <source>
        <dbReference type="EMBL" id="KAE9406220.1"/>
    </source>
</evidence>
<dbReference type="EMBL" id="ML769403">
    <property type="protein sequence ID" value="KAE9406220.1"/>
    <property type="molecule type" value="Genomic_DNA"/>
</dbReference>